<dbReference type="PANTHER" id="PTHR11849">
    <property type="entry name" value="ETS"/>
    <property type="match status" value="1"/>
</dbReference>
<dbReference type="PROSITE" id="PS00346">
    <property type="entry name" value="ETS_DOMAIN_2"/>
    <property type="match status" value="1"/>
</dbReference>
<dbReference type="InterPro" id="IPR036388">
    <property type="entry name" value="WH-like_DNA-bd_sf"/>
</dbReference>
<dbReference type="EMBL" id="CAKKLH010000072">
    <property type="protein sequence ID" value="CAH0102076.1"/>
    <property type="molecule type" value="Genomic_DNA"/>
</dbReference>
<evidence type="ECO:0000256" key="3">
    <source>
        <dbReference type="RuleBase" id="RU004019"/>
    </source>
</evidence>
<feature type="domain" description="PNT" evidence="6">
    <location>
        <begin position="266"/>
        <end position="350"/>
    </location>
</feature>
<dbReference type="Gene3D" id="1.10.10.10">
    <property type="entry name" value="Winged helix-like DNA-binding domain superfamily/Winged helix DNA-binding domain"/>
    <property type="match status" value="1"/>
</dbReference>
<dbReference type="OrthoDB" id="5961210at2759"/>
<comment type="similarity">
    <text evidence="1 3">Belongs to the ETS family.</text>
</comment>
<feature type="compositionally biased region" description="Polar residues" evidence="4">
    <location>
        <begin position="472"/>
        <end position="485"/>
    </location>
</feature>
<comment type="subcellular location">
    <subcellularLocation>
        <location evidence="3">Nucleus</location>
    </subcellularLocation>
</comment>
<dbReference type="PROSITE" id="PS00345">
    <property type="entry name" value="ETS_DOMAIN_1"/>
    <property type="match status" value="1"/>
</dbReference>
<feature type="domain" description="ETS" evidence="5">
    <location>
        <begin position="490"/>
        <end position="573"/>
    </location>
</feature>
<dbReference type="InterPro" id="IPR046328">
    <property type="entry name" value="ETS_fam"/>
</dbReference>
<evidence type="ECO:0000259" key="5">
    <source>
        <dbReference type="PROSITE" id="PS50061"/>
    </source>
</evidence>
<dbReference type="SUPFAM" id="SSF46785">
    <property type="entry name" value="Winged helix' DNA-binding domain"/>
    <property type="match status" value="1"/>
</dbReference>
<evidence type="ECO:0000313" key="8">
    <source>
        <dbReference type="Proteomes" id="UP000789390"/>
    </source>
</evidence>
<dbReference type="Pfam" id="PF02198">
    <property type="entry name" value="SAM_PNT"/>
    <property type="match status" value="1"/>
</dbReference>
<dbReference type="GO" id="GO:0000981">
    <property type="term" value="F:DNA-binding transcription factor activity, RNA polymerase II-specific"/>
    <property type="evidence" value="ECO:0007669"/>
    <property type="project" value="TreeGrafter"/>
</dbReference>
<dbReference type="PRINTS" id="PR00454">
    <property type="entry name" value="ETSDOMAIN"/>
</dbReference>
<dbReference type="InterPro" id="IPR003118">
    <property type="entry name" value="Pointed_dom"/>
</dbReference>
<keyword evidence="2 3" id="KW-0238">DNA-binding</keyword>
<keyword evidence="8" id="KW-1185">Reference proteome</keyword>
<proteinExistence type="inferred from homology"/>
<dbReference type="AlphaFoldDB" id="A0A8J2WCV8"/>
<dbReference type="SMART" id="SM00251">
    <property type="entry name" value="SAM_PNT"/>
    <property type="match status" value="1"/>
</dbReference>
<evidence type="ECO:0000259" key="6">
    <source>
        <dbReference type="PROSITE" id="PS51433"/>
    </source>
</evidence>
<reference evidence="7" key="1">
    <citation type="submission" date="2021-11" db="EMBL/GenBank/DDBJ databases">
        <authorList>
            <person name="Schell T."/>
        </authorList>
    </citation>
    <scope>NUCLEOTIDE SEQUENCE</scope>
    <source>
        <strain evidence="7">M5</strain>
    </source>
</reference>
<dbReference type="SUPFAM" id="SSF47769">
    <property type="entry name" value="SAM/Pointed domain"/>
    <property type="match status" value="1"/>
</dbReference>
<feature type="compositionally biased region" description="Acidic residues" evidence="4">
    <location>
        <begin position="449"/>
        <end position="464"/>
    </location>
</feature>
<dbReference type="Gene3D" id="1.10.150.50">
    <property type="entry name" value="Transcription Factor, Ets-1"/>
    <property type="match status" value="1"/>
</dbReference>
<evidence type="ECO:0000313" key="7">
    <source>
        <dbReference type="EMBL" id="CAH0102076.1"/>
    </source>
</evidence>
<dbReference type="PANTHER" id="PTHR11849:SF182">
    <property type="entry name" value="SAM POINTED DOMAIN-CONTAINING ETS TRANSCRIPTION FACTOR"/>
    <property type="match status" value="1"/>
</dbReference>
<dbReference type="PROSITE" id="PS50061">
    <property type="entry name" value="ETS_DOMAIN_3"/>
    <property type="match status" value="1"/>
</dbReference>
<organism evidence="7 8">
    <name type="scientific">Daphnia galeata</name>
    <dbReference type="NCBI Taxonomy" id="27404"/>
    <lineage>
        <taxon>Eukaryota</taxon>
        <taxon>Metazoa</taxon>
        <taxon>Ecdysozoa</taxon>
        <taxon>Arthropoda</taxon>
        <taxon>Crustacea</taxon>
        <taxon>Branchiopoda</taxon>
        <taxon>Diplostraca</taxon>
        <taxon>Cladocera</taxon>
        <taxon>Anomopoda</taxon>
        <taxon>Daphniidae</taxon>
        <taxon>Daphnia</taxon>
    </lineage>
</organism>
<sequence>MLVYPHSPSDSMAQLVPCSSVFAQPLMQQQPNSSVASSSIQQPTTLADFNTHQSHHQQHQQHQQTNTFLEVPCYNAGGQTVPSSPTFSTWNYSPPSYWSDYNNRSPPMIIKSEPVGCHQVDETVADSSLEELLDDYTFDYYSSDIPSSSESVESNNNNNNISSKPITIKQEEPSISQGHALLRQCLRPSSDDYQQRCHLQFLNQIGSAIAALPPPHQVQQQQHQEIMMSIKTEKPATSSLLIGPTEIIQTRPKDWLLFSVSSWNRSTRKCVPPARSSAFLPVNPSQWSVDDVRAWLLWTSRQCALGPFPLERFHMEGAVLVALTEEEFRSRAPQGGDTLYAKLDIWRSAWNQRSAAAAAAKAAAAPTAPMVPTIQVDEPCADMSDLLACWINTTQDLQQPQQCSSSNNNNNMLSVGQHMLAVPSPASTSSLRGALSPYSDHTHSGSEDMASEMEEIEDEEDDEERAGSSASCRTTGQTATAAPSPNGSHIHLWQFLKELLSQPTVHGSAIRWLDRQRGVFKIEDSVRVAKLWGKRKNRPAMNYDKLSRSIRQYYRKGIMKKTERSQRLVYQFCQPYAL</sequence>
<protein>
    <recommendedName>
        <fullName evidence="9">DNA-binding protein D-ETS-4</fullName>
    </recommendedName>
</protein>
<gene>
    <name evidence="7" type="ORF">DGAL_LOCUS4454</name>
</gene>
<dbReference type="Proteomes" id="UP000789390">
    <property type="component" value="Unassembled WGS sequence"/>
</dbReference>
<dbReference type="GO" id="GO:0005634">
    <property type="term" value="C:nucleus"/>
    <property type="evidence" value="ECO:0007669"/>
    <property type="project" value="UniProtKB-SubCell"/>
</dbReference>
<dbReference type="SMART" id="SM00413">
    <property type="entry name" value="ETS"/>
    <property type="match status" value="1"/>
</dbReference>
<name>A0A8J2WCV8_9CRUS</name>
<dbReference type="PROSITE" id="PS51433">
    <property type="entry name" value="PNT"/>
    <property type="match status" value="1"/>
</dbReference>
<comment type="caution">
    <text evidence="7">The sequence shown here is derived from an EMBL/GenBank/DDBJ whole genome shotgun (WGS) entry which is preliminary data.</text>
</comment>
<dbReference type="GO" id="GO:0030154">
    <property type="term" value="P:cell differentiation"/>
    <property type="evidence" value="ECO:0007669"/>
    <property type="project" value="TreeGrafter"/>
</dbReference>
<dbReference type="GO" id="GO:0043565">
    <property type="term" value="F:sequence-specific DNA binding"/>
    <property type="evidence" value="ECO:0007669"/>
    <property type="project" value="InterPro"/>
</dbReference>
<accession>A0A8J2WCV8</accession>
<dbReference type="FunFam" id="1.10.10.10:FF:000996">
    <property type="entry name" value="Predicted protein"/>
    <property type="match status" value="1"/>
</dbReference>
<dbReference type="InterPro" id="IPR036390">
    <property type="entry name" value="WH_DNA-bd_sf"/>
</dbReference>
<keyword evidence="3" id="KW-0539">Nucleus</keyword>
<evidence type="ECO:0008006" key="9">
    <source>
        <dbReference type="Google" id="ProtNLM"/>
    </source>
</evidence>
<dbReference type="InterPro" id="IPR013761">
    <property type="entry name" value="SAM/pointed_sf"/>
</dbReference>
<evidence type="ECO:0000256" key="2">
    <source>
        <dbReference type="ARBA" id="ARBA00023125"/>
    </source>
</evidence>
<dbReference type="InterPro" id="IPR000418">
    <property type="entry name" value="Ets_dom"/>
</dbReference>
<feature type="region of interest" description="Disordered" evidence="4">
    <location>
        <begin position="423"/>
        <end position="485"/>
    </location>
</feature>
<dbReference type="Pfam" id="PF00178">
    <property type="entry name" value="Ets"/>
    <property type="match status" value="1"/>
</dbReference>
<evidence type="ECO:0000256" key="1">
    <source>
        <dbReference type="ARBA" id="ARBA00005562"/>
    </source>
</evidence>
<evidence type="ECO:0000256" key="4">
    <source>
        <dbReference type="SAM" id="MobiDB-lite"/>
    </source>
</evidence>